<organism evidence="1 2">
    <name type="scientific">Cichorium intybus</name>
    <name type="common">Chicory</name>
    <dbReference type="NCBI Taxonomy" id="13427"/>
    <lineage>
        <taxon>Eukaryota</taxon>
        <taxon>Viridiplantae</taxon>
        <taxon>Streptophyta</taxon>
        <taxon>Embryophyta</taxon>
        <taxon>Tracheophyta</taxon>
        <taxon>Spermatophyta</taxon>
        <taxon>Magnoliopsida</taxon>
        <taxon>eudicotyledons</taxon>
        <taxon>Gunneridae</taxon>
        <taxon>Pentapetalae</taxon>
        <taxon>asterids</taxon>
        <taxon>campanulids</taxon>
        <taxon>Asterales</taxon>
        <taxon>Asteraceae</taxon>
        <taxon>Cichorioideae</taxon>
        <taxon>Cichorieae</taxon>
        <taxon>Cichoriinae</taxon>
        <taxon>Cichorium</taxon>
    </lineage>
</organism>
<reference evidence="1 2" key="2">
    <citation type="journal article" date="2022" name="Mol. Ecol. Resour.">
        <title>The genomes of chicory, endive, great burdock and yacon provide insights into Asteraceae paleo-polyploidization history and plant inulin production.</title>
        <authorList>
            <person name="Fan W."/>
            <person name="Wang S."/>
            <person name="Wang H."/>
            <person name="Wang A."/>
            <person name="Jiang F."/>
            <person name="Liu H."/>
            <person name="Zhao H."/>
            <person name="Xu D."/>
            <person name="Zhang Y."/>
        </authorList>
    </citation>
    <scope>NUCLEOTIDE SEQUENCE [LARGE SCALE GENOMIC DNA]</scope>
    <source>
        <strain evidence="2">cv. Punajuju</strain>
        <tissue evidence="1">Leaves</tissue>
    </source>
</reference>
<evidence type="ECO:0000313" key="2">
    <source>
        <dbReference type="Proteomes" id="UP001055811"/>
    </source>
</evidence>
<keyword evidence="2" id="KW-1185">Reference proteome</keyword>
<proteinExistence type="predicted"/>
<name>A0ACB9F1M5_CICIN</name>
<dbReference type="Proteomes" id="UP001055811">
    <property type="component" value="Linkage Group LG03"/>
</dbReference>
<evidence type="ECO:0000313" key="1">
    <source>
        <dbReference type="EMBL" id="KAI3765233.1"/>
    </source>
</evidence>
<gene>
    <name evidence="1" type="ORF">L2E82_15263</name>
</gene>
<reference evidence="2" key="1">
    <citation type="journal article" date="2022" name="Mol. Ecol. Resour.">
        <title>The genomes of chicory, endive, great burdock and yacon provide insights into Asteraceae palaeo-polyploidization history and plant inulin production.</title>
        <authorList>
            <person name="Fan W."/>
            <person name="Wang S."/>
            <person name="Wang H."/>
            <person name="Wang A."/>
            <person name="Jiang F."/>
            <person name="Liu H."/>
            <person name="Zhao H."/>
            <person name="Xu D."/>
            <person name="Zhang Y."/>
        </authorList>
    </citation>
    <scope>NUCLEOTIDE SEQUENCE [LARGE SCALE GENOMIC DNA]</scope>
    <source>
        <strain evidence="2">cv. Punajuju</strain>
    </source>
</reference>
<accession>A0ACB9F1M5</accession>
<dbReference type="EMBL" id="CM042011">
    <property type="protein sequence ID" value="KAI3765233.1"/>
    <property type="molecule type" value="Genomic_DNA"/>
</dbReference>
<comment type="caution">
    <text evidence="1">The sequence shown here is derived from an EMBL/GenBank/DDBJ whole genome shotgun (WGS) entry which is preliminary data.</text>
</comment>
<protein>
    <submittedName>
        <fullName evidence="1">Uncharacterized protein</fullName>
    </submittedName>
</protein>
<sequence length="242" mass="25513">MGGVLIDGKPTDFCKSGCSAILDSGTSVIAGPTNAIIEINRAIGATGIINDQCKKAVKGVGNLVFDTIASLVADPSKLCSLVTLCVPGGDVIDSFGIRSIVDPSDGLSYGLPQNPLCKACKIVLGWEHKQLKGGLIRGTVINLATQLCAVTGISEEATVDCGRLPFMPTISFTIGGKEFELSPHEYITKIGEGTTAQCVSTFIPMDNPPEEGPLWILGDVFMRRYHTIFDHGNLRVGFAEAA</sequence>